<evidence type="ECO:0000256" key="1">
    <source>
        <dbReference type="SAM" id="SignalP"/>
    </source>
</evidence>
<dbReference type="InterPro" id="IPR011042">
    <property type="entry name" value="6-blade_b-propeller_TolB-like"/>
</dbReference>
<protein>
    <submittedName>
        <fullName evidence="2">Sugar lactone lactonase YvrE</fullName>
    </submittedName>
</protein>
<dbReference type="EMBL" id="QGTL01000001">
    <property type="protein sequence ID" value="PWV80707.1"/>
    <property type="molecule type" value="Genomic_DNA"/>
</dbReference>
<keyword evidence="3" id="KW-1185">Reference proteome</keyword>
<proteinExistence type="predicted"/>
<feature type="chain" id="PRO_5016466552" evidence="1">
    <location>
        <begin position="27"/>
        <end position="311"/>
    </location>
</feature>
<evidence type="ECO:0000313" key="3">
    <source>
        <dbReference type="Proteomes" id="UP000246410"/>
    </source>
</evidence>
<dbReference type="RefSeq" id="WP_110035359.1">
    <property type="nucleotide sequence ID" value="NZ_QGTL01000001.1"/>
</dbReference>
<reference evidence="2 3" key="1">
    <citation type="submission" date="2018-05" db="EMBL/GenBank/DDBJ databases">
        <title>Genomic Encyclopedia of Type Strains, Phase IV (KMG-IV): sequencing the most valuable type-strain genomes for metagenomic binning, comparative biology and taxonomic classification.</title>
        <authorList>
            <person name="Goeker M."/>
        </authorList>
    </citation>
    <scope>NUCLEOTIDE SEQUENCE [LARGE SCALE GENOMIC DNA]</scope>
    <source>
        <strain evidence="2 3">DSM 44717</strain>
    </source>
</reference>
<dbReference type="AlphaFoldDB" id="A0A317P026"/>
<gene>
    <name evidence="2" type="ORF">DFR69_10143</name>
</gene>
<comment type="caution">
    <text evidence="2">The sequence shown here is derived from an EMBL/GenBank/DDBJ whole genome shotgun (WGS) entry which is preliminary data.</text>
</comment>
<feature type="signal peptide" evidence="1">
    <location>
        <begin position="1"/>
        <end position="26"/>
    </location>
</feature>
<dbReference type="Proteomes" id="UP000246410">
    <property type="component" value="Unassembled WGS sequence"/>
</dbReference>
<dbReference type="Gene3D" id="2.120.10.30">
    <property type="entry name" value="TolB, C-terminal domain"/>
    <property type="match status" value="1"/>
</dbReference>
<name>A0A317P026_9NOCA</name>
<keyword evidence="1" id="KW-0732">Signal</keyword>
<dbReference type="SUPFAM" id="SSF63829">
    <property type="entry name" value="Calcium-dependent phosphotriesterase"/>
    <property type="match status" value="1"/>
</dbReference>
<evidence type="ECO:0000313" key="2">
    <source>
        <dbReference type="EMBL" id="PWV80707.1"/>
    </source>
</evidence>
<sequence length="311" mass="32259">MNIALRLLGSVAVAAAVLLPVDHAVAQGPLFPTTIGLPDGFQAEGIAIGTLPVAYFGSMADGSIYRADLVTGQGQLLSRGPGTPALGLQLDDRGRLFVAGGTGGDFRVLDAGTGAVLATYRFATGPDTFVNDIVLTADGAWVTDSTAPVLYHLPIGPDGALPPAESVRRIPLSGDIAYVPQAFNANGIVRTPDGSALLIAQSVTGELFRVDPATGVTTRVDLHGESLPDVDGLLLQGTTLFAVQNRRNAVAVLALDSAGTQGHVERRITDPRFDVPATVAAFGDRLYLPNARFDTPPTPSTPYAAVAVDRR</sequence>
<organism evidence="2 3">
    <name type="scientific">Nocardia neocaledoniensis</name>
    <dbReference type="NCBI Taxonomy" id="236511"/>
    <lineage>
        <taxon>Bacteria</taxon>
        <taxon>Bacillati</taxon>
        <taxon>Actinomycetota</taxon>
        <taxon>Actinomycetes</taxon>
        <taxon>Mycobacteriales</taxon>
        <taxon>Nocardiaceae</taxon>
        <taxon>Nocardia</taxon>
    </lineage>
</organism>
<accession>A0A317P026</accession>